<keyword evidence="7" id="KW-1185">Reference proteome</keyword>
<evidence type="ECO:0000313" key="4">
    <source>
        <dbReference type="EMBL" id="CAE0693767.1"/>
    </source>
</evidence>
<dbReference type="PANTHER" id="PTHR13090:SF1">
    <property type="entry name" value="ARGININE-HYDROXYLASE NDUFAF5, MITOCHONDRIAL"/>
    <property type="match status" value="1"/>
</dbReference>
<dbReference type="OrthoDB" id="16816at2759"/>
<dbReference type="GO" id="GO:0032259">
    <property type="term" value="P:methylation"/>
    <property type="evidence" value="ECO:0007669"/>
    <property type="project" value="UniProtKB-KW"/>
</dbReference>
<dbReference type="Proteomes" id="UP000789595">
    <property type="component" value="Unassembled WGS sequence"/>
</dbReference>
<dbReference type="InterPro" id="IPR013216">
    <property type="entry name" value="Methyltransf_11"/>
</dbReference>
<sequence length="350" mass="36772">MGLRAPPLLRAVRAARRRRGLQLTRTTSSQAPVFDRELKLRHRARAAAEDAAGVAYLREAAAARVVGRLRDVAAREEKKTALDLGCGAGHLRAALEADAVDGDVAGGIATLAQCDAAPEAVAACASRAPAAGFATTAVVADEERPLPFDDASFDAVLSSGSLHWVNDLPGALREVRRVLRPDGVFIGALAGAGTLGELQYCRRPARGRGIERRRPGVRVAARAGLAAAEEERTGGVAPRCSPAARLADCGQLLHQAGFRLITVDVERVQVDFGDAFLLLDDLQRMGEQHAPLAPAPLGRDALLAAAAAYQHMFPAAGDATALRASFEMTFLIGWAPDTNEPAPVRARGPG</sequence>
<reference evidence="4" key="1">
    <citation type="submission" date="2021-01" db="EMBL/GenBank/DDBJ databases">
        <authorList>
            <person name="Corre E."/>
            <person name="Pelletier E."/>
            <person name="Niang G."/>
            <person name="Scheremetjew M."/>
            <person name="Finn R."/>
            <person name="Kale V."/>
            <person name="Holt S."/>
            <person name="Cochrane G."/>
            <person name="Meng A."/>
            <person name="Brown T."/>
            <person name="Cohen L."/>
        </authorList>
    </citation>
    <scope>NUCLEOTIDE SEQUENCE</scope>
    <source>
        <strain evidence="4">CCMP1756</strain>
    </source>
</reference>
<evidence type="ECO:0000259" key="3">
    <source>
        <dbReference type="Pfam" id="PF08241"/>
    </source>
</evidence>
<evidence type="ECO:0000313" key="6">
    <source>
        <dbReference type="EMBL" id="CAH0372667.1"/>
    </source>
</evidence>
<dbReference type="EMBL" id="HBIW01010785">
    <property type="protein sequence ID" value="CAE0693767.1"/>
    <property type="molecule type" value="Transcribed_RNA"/>
</dbReference>
<organism evidence="4">
    <name type="scientific">Pelagomonas calceolata</name>
    <dbReference type="NCBI Taxonomy" id="35677"/>
    <lineage>
        <taxon>Eukaryota</taxon>
        <taxon>Sar</taxon>
        <taxon>Stramenopiles</taxon>
        <taxon>Ochrophyta</taxon>
        <taxon>Pelagophyceae</taxon>
        <taxon>Pelagomonadales</taxon>
        <taxon>Pelagomonadaceae</taxon>
        <taxon>Pelagomonas</taxon>
    </lineage>
</organism>
<feature type="domain" description="Methyltransferase type 11" evidence="3">
    <location>
        <begin position="82"/>
        <end position="186"/>
    </location>
</feature>
<dbReference type="Gene3D" id="3.40.50.150">
    <property type="entry name" value="Vaccinia Virus protein VP39"/>
    <property type="match status" value="1"/>
</dbReference>
<evidence type="ECO:0000313" key="5">
    <source>
        <dbReference type="EMBL" id="CAE0693768.1"/>
    </source>
</evidence>
<evidence type="ECO:0000256" key="2">
    <source>
        <dbReference type="ARBA" id="ARBA00022679"/>
    </source>
</evidence>
<dbReference type="SUPFAM" id="SSF53335">
    <property type="entry name" value="S-adenosyl-L-methionine-dependent methyltransferases"/>
    <property type="match status" value="1"/>
</dbReference>
<dbReference type="InterPro" id="IPR029063">
    <property type="entry name" value="SAM-dependent_MTases_sf"/>
</dbReference>
<dbReference type="InterPro" id="IPR050602">
    <property type="entry name" value="Malonyl-ACP_OMT"/>
</dbReference>
<evidence type="ECO:0000313" key="7">
    <source>
        <dbReference type="Proteomes" id="UP000789595"/>
    </source>
</evidence>
<dbReference type="EMBL" id="HBIW01010786">
    <property type="protein sequence ID" value="CAE0693768.1"/>
    <property type="molecule type" value="Transcribed_RNA"/>
</dbReference>
<protein>
    <recommendedName>
        <fullName evidence="3">Methyltransferase type 11 domain-containing protein</fullName>
    </recommendedName>
</protein>
<accession>A0A6S8U3I6</accession>
<gene>
    <name evidence="4" type="ORF">PCAL00307_LOCUS9203</name>
    <name evidence="5" type="ORF">PCAL00307_LOCUS9204</name>
    <name evidence="6" type="ORF">PECAL_3P26800</name>
</gene>
<dbReference type="AlphaFoldDB" id="A0A6S8U3I6"/>
<dbReference type="Pfam" id="PF08241">
    <property type="entry name" value="Methyltransf_11"/>
    <property type="match status" value="1"/>
</dbReference>
<dbReference type="EMBL" id="CAKKNE010000003">
    <property type="protein sequence ID" value="CAH0372667.1"/>
    <property type="molecule type" value="Genomic_DNA"/>
</dbReference>
<dbReference type="GO" id="GO:0008757">
    <property type="term" value="F:S-adenosylmethionine-dependent methyltransferase activity"/>
    <property type="evidence" value="ECO:0007669"/>
    <property type="project" value="InterPro"/>
</dbReference>
<proteinExistence type="predicted"/>
<name>A0A6S8U3I6_9STRA</name>
<evidence type="ECO:0000256" key="1">
    <source>
        <dbReference type="ARBA" id="ARBA00022603"/>
    </source>
</evidence>
<keyword evidence="1" id="KW-0489">Methyltransferase</keyword>
<keyword evidence="2" id="KW-0808">Transferase</keyword>
<reference evidence="6" key="2">
    <citation type="submission" date="2021-11" db="EMBL/GenBank/DDBJ databases">
        <authorList>
            <consortium name="Genoscope - CEA"/>
            <person name="William W."/>
        </authorList>
    </citation>
    <scope>NUCLEOTIDE SEQUENCE</scope>
</reference>
<dbReference type="PANTHER" id="PTHR13090">
    <property type="entry name" value="ARGININE-HYDROXYLASE NDUFAF5, MITOCHONDRIAL"/>
    <property type="match status" value="1"/>
</dbReference>
<dbReference type="CDD" id="cd02440">
    <property type="entry name" value="AdoMet_MTases"/>
    <property type="match status" value="1"/>
</dbReference>